<keyword evidence="2" id="KW-0472">Membrane</keyword>
<comment type="similarity">
    <text evidence="1">Belongs to the EamA transporter family.</text>
</comment>
<protein>
    <recommendedName>
        <fullName evidence="3">EamA domain-containing protein</fullName>
    </recommendedName>
</protein>
<evidence type="ECO:0000313" key="4">
    <source>
        <dbReference type="EMBL" id="KPV52184.1"/>
    </source>
</evidence>
<dbReference type="PANTHER" id="PTHR22911:SF76">
    <property type="entry name" value="EAMA DOMAIN-CONTAINING PROTEIN"/>
    <property type="match status" value="1"/>
</dbReference>
<evidence type="ECO:0000256" key="2">
    <source>
        <dbReference type="SAM" id="Phobius"/>
    </source>
</evidence>
<feature type="transmembrane region" description="Helical" evidence="2">
    <location>
        <begin position="79"/>
        <end position="99"/>
    </location>
</feature>
<dbReference type="EMBL" id="LJCR01000632">
    <property type="protein sequence ID" value="KPV52184.1"/>
    <property type="molecule type" value="Genomic_DNA"/>
</dbReference>
<feature type="transmembrane region" description="Helical" evidence="2">
    <location>
        <begin position="157"/>
        <end position="177"/>
    </location>
</feature>
<keyword evidence="2" id="KW-0812">Transmembrane</keyword>
<dbReference type="PANTHER" id="PTHR22911">
    <property type="entry name" value="ACYL-MALONYL CONDENSING ENZYME-RELATED"/>
    <property type="match status" value="1"/>
</dbReference>
<dbReference type="InterPro" id="IPR000620">
    <property type="entry name" value="EamA_dom"/>
</dbReference>
<evidence type="ECO:0000259" key="3">
    <source>
        <dbReference type="Pfam" id="PF00892"/>
    </source>
</evidence>
<comment type="caution">
    <text evidence="4">The sequence shown here is derived from an EMBL/GenBank/DDBJ whole genome shotgun (WGS) entry which is preliminary data.</text>
</comment>
<dbReference type="GO" id="GO:0016020">
    <property type="term" value="C:membrane"/>
    <property type="evidence" value="ECO:0007669"/>
    <property type="project" value="InterPro"/>
</dbReference>
<keyword evidence="5" id="KW-1185">Reference proteome</keyword>
<dbReference type="InterPro" id="IPR037185">
    <property type="entry name" value="EmrE-like"/>
</dbReference>
<feature type="transmembrane region" description="Helical" evidence="2">
    <location>
        <begin position="105"/>
        <end position="126"/>
    </location>
</feature>
<organism evidence="4 5">
    <name type="scientific">Kouleothrix aurantiaca</name>
    <dbReference type="NCBI Taxonomy" id="186479"/>
    <lineage>
        <taxon>Bacteria</taxon>
        <taxon>Bacillati</taxon>
        <taxon>Chloroflexota</taxon>
        <taxon>Chloroflexia</taxon>
        <taxon>Chloroflexales</taxon>
        <taxon>Roseiflexineae</taxon>
        <taxon>Roseiflexaceae</taxon>
        <taxon>Kouleothrix</taxon>
    </lineage>
</organism>
<dbReference type="SUPFAM" id="SSF103481">
    <property type="entry name" value="Multidrug resistance efflux transporter EmrE"/>
    <property type="match status" value="1"/>
</dbReference>
<gene>
    <name evidence="4" type="ORF">SE17_16975</name>
</gene>
<feature type="transmembrane region" description="Helical" evidence="2">
    <location>
        <begin position="46"/>
        <end position="67"/>
    </location>
</feature>
<evidence type="ECO:0000256" key="1">
    <source>
        <dbReference type="ARBA" id="ARBA00007362"/>
    </source>
</evidence>
<dbReference type="Pfam" id="PF00892">
    <property type="entry name" value="EamA"/>
    <property type="match status" value="1"/>
</dbReference>
<feature type="non-terminal residue" evidence="4">
    <location>
        <position position="178"/>
    </location>
</feature>
<keyword evidence="2" id="KW-1133">Transmembrane helix</keyword>
<dbReference type="AlphaFoldDB" id="A0A0P9DFZ6"/>
<feature type="transmembrane region" description="Helical" evidence="2">
    <location>
        <begin position="16"/>
        <end position="34"/>
    </location>
</feature>
<name>A0A0P9DFZ6_9CHLR</name>
<evidence type="ECO:0000313" key="5">
    <source>
        <dbReference type="Proteomes" id="UP000050509"/>
    </source>
</evidence>
<reference evidence="4 5" key="1">
    <citation type="submission" date="2015-09" db="EMBL/GenBank/DDBJ databases">
        <title>Draft genome sequence of Kouleothrix aurantiaca JCM 19913.</title>
        <authorList>
            <person name="Hemp J."/>
        </authorList>
    </citation>
    <scope>NUCLEOTIDE SEQUENCE [LARGE SCALE GENOMIC DNA]</scope>
    <source>
        <strain evidence="4 5">COM-B</strain>
    </source>
</reference>
<feature type="transmembrane region" description="Helical" evidence="2">
    <location>
        <begin position="133"/>
        <end position="151"/>
    </location>
</feature>
<accession>A0A0P9DFZ6</accession>
<sequence length="178" mass="18149">MPTNPSTGASAPRSTAYLVLLGGVLVVASASIMIRGAQQLGMPSGTIAALRLGFAALVLVPLALLRARAELAGLSRRELLLGVGAGACLAVHFFAWISSLEYTSVASSVALVTSSPLWLALAAWLMRERLARLTWLGVLCTMAGSIIIGYSDGSGGNARNALLGDALALLGAIAVAAY</sequence>
<feature type="domain" description="EamA" evidence="3">
    <location>
        <begin position="16"/>
        <end position="149"/>
    </location>
</feature>
<dbReference type="Proteomes" id="UP000050509">
    <property type="component" value="Unassembled WGS sequence"/>
</dbReference>
<proteinExistence type="inferred from homology"/>